<gene>
    <name evidence="2" type="ORF">K8V90_00565</name>
</gene>
<name>A0A921MYT7_9FIRM</name>
<reference evidence="2" key="2">
    <citation type="submission" date="2021-09" db="EMBL/GenBank/DDBJ databases">
        <authorList>
            <person name="Gilroy R."/>
        </authorList>
    </citation>
    <scope>NUCLEOTIDE SEQUENCE</scope>
    <source>
        <strain evidence="2">1277</strain>
    </source>
</reference>
<evidence type="ECO:0000313" key="3">
    <source>
        <dbReference type="Proteomes" id="UP000776700"/>
    </source>
</evidence>
<comment type="caution">
    <text evidence="2">The sequence shown here is derived from an EMBL/GenBank/DDBJ whole genome shotgun (WGS) entry which is preliminary data.</text>
</comment>
<organism evidence="2 3">
    <name type="scientific">Romboutsia timonensis</name>
    <dbReference type="NCBI Taxonomy" id="1776391"/>
    <lineage>
        <taxon>Bacteria</taxon>
        <taxon>Bacillati</taxon>
        <taxon>Bacillota</taxon>
        <taxon>Clostridia</taxon>
        <taxon>Peptostreptococcales</taxon>
        <taxon>Peptostreptococcaceae</taxon>
        <taxon>Romboutsia</taxon>
    </lineage>
</organism>
<evidence type="ECO:0000256" key="1">
    <source>
        <dbReference type="SAM" id="Phobius"/>
    </source>
</evidence>
<keyword evidence="1" id="KW-1133">Transmembrane helix</keyword>
<sequence length="137" mass="15757">MGLVSFLSSLYLVFTIILLFRKNDMGNIYILFGGITFLFVIGYGYIPYMPEKIQSFGIFIVFSMMILLFGLMFGICLKLFNKSNKSSIIASILSSTLLIFILFNIKGYLSYMYIPVLLYMLQNKVSIFIETKRLQSL</sequence>
<reference evidence="2" key="1">
    <citation type="journal article" date="2021" name="PeerJ">
        <title>Extensive microbial diversity within the chicken gut microbiome revealed by metagenomics and culture.</title>
        <authorList>
            <person name="Gilroy R."/>
            <person name="Ravi A."/>
            <person name="Getino M."/>
            <person name="Pursley I."/>
            <person name="Horton D.L."/>
            <person name="Alikhan N.F."/>
            <person name="Baker D."/>
            <person name="Gharbi K."/>
            <person name="Hall N."/>
            <person name="Watson M."/>
            <person name="Adriaenssens E.M."/>
            <person name="Foster-Nyarko E."/>
            <person name="Jarju S."/>
            <person name="Secka A."/>
            <person name="Antonio M."/>
            <person name="Oren A."/>
            <person name="Chaudhuri R.R."/>
            <person name="La Ragione R."/>
            <person name="Hildebrand F."/>
            <person name="Pallen M.J."/>
        </authorList>
    </citation>
    <scope>NUCLEOTIDE SEQUENCE</scope>
    <source>
        <strain evidence="2">1277</strain>
    </source>
</reference>
<feature type="transmembrane region" description="Helical" evidence="1">
    <location>
        <begin position="58"/>
        <end position="80"/>
    </location>
</feature>
<feature type="transmembrane region" description="Helical" evidence="1">
    <location>
        <begin position="6"/>
        <end position="21"/>
    </location>
</feature>
<dbReference type="EMBL" id="DYUB01000020">
    <property type="protein sequence ID" value="HJG95578.1"/>
    <property type="molecule type" value="Genomic_DNA"/>
</dbReference>
<feature type="transmembrane region" description="Helical" evidence="1">
    <location>
        <begin position="87"/>
        <end position="105"/>
    </location>
</feature>
<feature type="transmembrane region" description="Helical" evidence="1">
    <location>
        <begin position="28"/>
        <end position="46"/>
    </location>
</feature>
<keyword evidence="1" id="KW-0812">Transmembrane</keyword>
<protein>
    <submittedName>
        <fullName evidence="2">Uncharacterized protein</fullName>
    </submittedName>
</protein>
<dbReference type="Proteomes" id="UP000776700">
    <property type="component" value="Unassembled WGS sequence"/>
</dbReference>
<evidence type="ECO:0000313" key="2">
    <source>
        <dbReference type="EMBL" id="HJG95578.1"/>
    </source>
</evidence>
<dbReference type="AlphaFoldDB" id="A0A921MYT7"/>
<accession>A0A921MYT7</accession>
<keyword evidence="1" id="KW-0472">Membrane</keyword>
<proteinExistence type="predicted"/>